<comment type="similarity">
    <text evidence="1 3">Belongs to the UreD family.</text>
</comment>
<dbReference type="GO" id="GO:0016151">
    <property type="term" value="F:nickel cation binding"/>
    <property type="evidence" value="ECO:0007669"/>
    <property type="project" value="UniProtKB-UniRule"/>
</dbReference>
<evidence type="ECO:0000256" key="1">
    <source>
        <dbReference type="ARBA" id="ARBA00007177"/>
    </source>
</evidence>
<name>A0A1H9US84_9BACI</name>
<evidence type="ECO:0000256" key="3">
    <source>
        <dbReference type="HAMAP-Rule" id="MF_01384"/>
    </source>
</evidence>
<dbReference type="STRING" id="531814.SAMN04487944_11919"/>
<gene>
    <name evidence="3" type="primary">ureD</name>
    <name evidence="4" type="ORF">SAMN04487944_11919</name>
</gene>
<dbReference type="Proteomes" id="UP000199687">
    <property type="component" value="Unassembled WGS sequence"/>
</dbReference>
<dbReference type="GO" id="GO:0005737">
    <property type="term" value="C:cytoplasm"/>
    <property type="evidence" value="ECO:0007669"/>
    <property type="project" value="UniProtKB-SubCell"/>
</dbReference>
<dbReference type="HAMAP" id="MF_01384">
    <property type="entry name" value="UreD"/>
    <property type="match status" value="1"/>
</dbReference>
<accession>A0A1H9US84</accession>
<sequence>MVPLKKEKMNGELEVTYASKNGKTFIKDVYQKAPLKASRGLYKTDDGRLTMYIMESSGGFVAGDSNQLSFLLEKDSRVIIHPQAATKVYPALDNEVSRQTINITLQPNTMLTWQREEVIPFEGAVFDSHTAIQMDSTASLWWEEILYPGREKRGESFAFNEYSTMLEVWIDDECLIYDPIQLDPKRQKLTSIGVMENFHFIASLWIVNPGKRLSETDIQATLNPTDRHIVSVSAIDERAFLIRWLSNHLPLIKKDMEYLQRNLGCL</sequence>
<organism evidence="4 5">
    <name type="scientific">Gracilibacillus ureilyticus</name>
    <dbReference type="NCBI Taxonomy" id="531814"/>
    <lineage>
        <taxon>Bacteria</taxon>
        <taxon>Bacillati</taxon>
        <taxon>Bacillota</taxon>
        <taxon>Bacilli</taxon>
        <taxon>Bacillales</taxon>
        <taxon>Bacillaceae</taxon>
        <taxon>Gracilibacillus</taxon>
    </lineage>
</organism>
<dbReference type="PANTHER" id="PTHR33643:SF1">
    <property type="entry name" value="UREASE ACCESSORY PROTEIN D"/>
    <property type="match status" value="1"/>
</dbReference>
<protein>
    <recommendedName>
        <fullName evidence="3">Urease accessory protein UreD</fullName>
    </recommendedName>
</protein>
<evidence type="ECO:0000313" key="5">
    <source>
        <dbReference type="Proteomes" id="UP000199687"/>
    </source>
</evidence>
<comment type="subcellular location">
    <subcellularLocation>
        <location evidence="3">Cytoplasm</location>
    </subcellularLocation>
</comment>
<comment type="function">
    <text evidence="3">Required for maturation of urease via the functional incorporation of the urease nickel metallocenter.</text>
</comment>
<keyword evidence="2 3" id="KW-0143">Chaperone</keyword>
<dbReference type="EMBL" id="FOGL01000019">
    <property type="protein sequence ID" value="SES12272.1"/>
    <property type="molecule type" value="Genomic_DNA"/>
</dbReference>
<keyword evidence="3" id="KW-0963">Cytoplasm</keyword>
<dbReference type="Pfam" id="PF01774">
    <property type="entry name" value="UreD"/>
    <property type="match status" value="1"/>
</dbReference>
<evidence type="ECO:0000256" key="2">
    <source>
        <dbReference type="ARBA" id="ARBA00023186"/>
    </source>
</evidence>
<keyword evidence="5" id="KW-1185">Reference proteome</keyword>
<dbReference type="OrthoDB" id="5328682at2"/>
<reference evidence="4 5" key="1">
    <citation type="submission" date="2016-10" db="EMBL/GenBank/DDBJ databases">
        <authorList>
            <person name="de Groot N.N."/>
        </authorList>
    </citation>
    <scope>NUCLEOTIDE SEQUENCE [LARGE SCALE GENOMIC DNA]</scope>
    <source>
        <strain evidence="4 5">CGMCC 1.7727</strain>
    </source>
</reference>
<proteinExistence type="inferred from homology"/>
<comment type="subunit">
    <text evidence="3">UreD, UreF and UreG form a complex that acts as a GTP-hydrolysis-dependent molecular chaperone, activating the urease apoprotein by helping to assemble the nickel containing metallocenter of UreC. The UreE protein probably delivers the nickel.</text>
</comment>
<dbReference type="PANTHER" id="PTHR33643">
    <property type="entry name" value="UREASE ACCESSORY PROTEIN D"/>
    <property type="match status" value="1"/>
</dbReference>
<dbReference type="RefSeq" id="WP_089743027.1">
    <property type="nucleotide sequence ID" value="NZ_FOGL01000019.1"/>
</dbReference>
<evidence type="ECO:0000313" key="4">
    <source>
        <dbReference type="EMBL" id="SES12272.1"/>
    </source>
</evidence>
<dbReference type="InterPro" id="IPR002669">
    <property type="entry name" value="UreD"/>
</dbReference>
<keyword evidence="3" id="KW-0996">Nickel insertion</keyword>
<dbReference type="AlphaFoldDB" id="A0A1H9US84"/>